<gene>
    <name evidence="1" type="ORF">Lalb_Chr06g0173051</name>
</gene>
<accession>A0A6A4QG27</accession>
<sequence length="180" mass="21556">MEVHRGLNTDEIQQYVDARWICAPEALWKIFGFNLYQLYPSVVRLQIHLPNRQQVRFYDHQMINDILNDDHNSKTMLTQFFALKNLDVEARHYLYTEIWGRGNKEWQRRRNRRRVLGRMYTVSPSEGDKFYLRVLLNHVRGPTSWEDLLTVNGTCFPTFKQSAQERGLLEGRRQYSSMLS</sequence>
<organism evidence="1 2">
    <name type="scientific">Lupinus albus</name>
    <name type="common">White lupine</name>
    <name type="synonym">Lupinus termis</name>
    <dbReference type="NCBI Taxonomy" id="3870"/>
    <lineage>
        <taxon>Eukaryota</taxon>
        <taxon>Viridiplantae</taxon>
        <taxon>Streptophyta</taxon>
        <taxon>Embryophyta</taxon>
        <taxon>Tracheophyta</taxon>
        <taxon>Spermatophyta</taxon>
        <taxon>Magnoliopsida</taxon>
        <taxon>eudicotyledons</taxon>
        <taxon>Gunneridae</taxon>
        <taxon>Pentapetalae</taxon>
        <taxon>rosids</taxon>
        <taxon>fabids</taxon>
        <taxon>Fabales</taxon>
        <taxon>Fabaceae</taxon>
        <taxon>Papilionoideae</taxon>
        <taxon>50 kb inversion clade</taxon>
        <taxon>genistoids sensu lato</taxon>
        <taxon>core genistoids</taxon>
        <taxon>Genisteae</taxon>
        <taxon>Lupinus</taxon>
    </lineage>
</organism>
<comment type="caution">
    <text evidence="1">The sequence shown here is derived from an EMBL/GenBank/DDBJ whole genome shotgun (WGS) entry which is preliminary data.</text>
</comment>
<dbReference type="AlphaFoldDB" id="A0A6A4QG27"/>
<dbReference type="OrthoDB" id="1930928at2759"/>
<keyword evidence="2" id="KW-1185">Reference proteome</keyword>
<evidence type="ECO:0008006" key="3">
    <source>
        <dbReference type="Google" id="ProtNLM"/>
    </source>
</evidence>
<reference evidence="2" key="1">
    <citation type="journal article" date="2020" name="Nat. Commun.">
        <title>Genome sequence of the cluster root forming white lupin.</title>
        <authorList>
            <person name="Hufnagel B."/>
            <person name="Marques A."/>
            <person name="Soriano A."/>
            <person name="Marques L."/>
            <person name="Divol F."/>
            <person name="Doumas P."/>
            <person name="Sallet E."/>
            <person name="Mancinotti D."/>
            <person name="Carrere S."/>
            <person name="Marande W."/>
            <person name="Arribat S."/>
            <person name="Keller J."/>
            <person name="Huneau C."/>
            <person name="Blein T."/>
            <person name="Aime D."/>
            <person name="Laguerre M."/>
            <person name="Taylor J."/>
            <person name="Schubert V."/>
            <person name="Nelson M."/>
            <person name="Geu-Flores F."/>
            <person name="Crespi M."/>
            <person name="Gallardo-Guerrero K."/>
            <person name="Delaux P.-M."/>
            <person name="Salse J."/>
            <person name="Berges H."/>
            <person name="Guyot R."/>
            <person name="Gouzy J."/>
            <person name="Peret B."/>
        </authorList>
    </citation>
    <scope>NUCLEOTIDE SEQUENCE [LARGE SCALE GENOMIC DNA]</scope>
    <source>
        <strain evidence="2">cv. Amiga</strain>
    </source>
</reference>
<proteinExistence type="predicted"/>
<name>A0A6A4QG27_LUPAL</name>
<dbReference type="EMBL" id="WOCE01000006">
    <property type="protein sequence ID" value="KAE9612436.1"/>
    <property type="molecule type" value="Genomic_DNA"/>
</dbReference>
<evidence type="ECO:0000313" key="2">
    <source>
        <dbReference type="Proteomes" id="UP000447434"/>
    </source>
</evidence>
<protein>
    <recommendedName>
        <fullName evidence="3">Helitron helicase-like domain-containing protein</fullName>
    </recommendedName>
</protein>
<dbReference type="Proteomes" id="UP000447434">
    <property type="component" value="Chromosome 6"/>
</dbReference>
<evidence type="ECO:0000313" key="1">
    <source>
        <dbReference type="EMBL" id="KAE9612436.1"/>
    </source>
</evidence>